<gene>
    <name evidence="1" type="ORF">KY290_033795</name>
</gene>
<dbReference type="EMBL" id="JAIVGD010000026">
    <property type="protein sequence ID" value="KAH0740752.1"/>
    <property type="molecule type" value="Genomic_DNA"/>
</dbReference>
<reference evidence="1 2" key="1">
    <citation type="journal article" date="2021" name="bioRxiv">
        <title>Chromosome-scale and haplotype-resolved genome assembly of a tetraploid potato cultivar.</title>
        <authorList>
            <person name="Sun H."/>
            <person name="Jiao W.-B."/>
            <person name="Krause K."/>
            <person name="Campoy J.A."/>
            <person name="Goel M."/>
            <person name="Folz-Donahue K."/>
            <person name="Kukat C."/>
            <person name="Huettel B."/>
            <person name="Schneeberger K."/>
        </authorList>
    </citation>
    <scope>NUCLEOTIDE SEQUENCE [LARGE SCALE GENOMIC DNA]</scope>
    <source>
        <strain evidence="1">SolTubOtavaFocal</strain>
        <tissue evidence="1">Leaves</tissue>
    </source>
</reference>
<organism evidence="1 2">
    <name type="scientific">Solanum tuberosum</name>
    <name type="common">Potato</name>
    <dbReference type="NCBI Taxonomy" id="4113"/>
    <lineage>
        <taxon>Eukaryota</taxon>
        <taxon>Viridiplantae</taxon>
        <taxon>Streptophyta</taxon>
        <taxon>Embryophyta</taxon>
        <taxon>Tracheophyta</taxon>
        <taxon>Spermatophyta</taxon>
        <taxon>Magnoliopsida</taxon>
        <taxon>eudicotyledons</taxon>
        <taxon>Gunneridae</taxon>
        <taxon>Pentapetalae</taxon>
        <taxon>asterids</taxon>
        <taxon>lamiids</taxon>
        <taxon>Solanales</taxon>
        <taxon>Solanaceae</taxon>
        <taxon>Solanoideae</taxon>
        <taxon>Solaneae</taxon>
        <taxon>Solanum</taxon>
    </lineage>
</organism>
<keyword evidence="2" id="KW-1185">Reference proteome</keyword>
<name>A0ABQ7U1D9_SOLTU</name>
<evidence type="ECO:0000313" key="1">
    <source>
        <dbReference type="EMBL" id="KAH0740752.1"/>
    </source>
</evidence>
<evidence type="ECO:0000313" key="2">
    <source>
        <dbReference type="Proteomes" id="UP000826656"/>
    </source>
</evidence>
<sequence>MAETDQIHGRAQLYLATHKNANVAYVNEAAKVICGIIQQTLSQSTVDESIVSPDDAIGKVLGKEHSGRVRCLRLGLSPLEFLNKQDLASVV</sequence>
<protein>
    <submittedName>
        <fullName evidence="1">Uncharacterized protein</fullName>
    </submittedName>
</protein>
<proteinExistence type="predicted"/>
<comment type="caution">
    <text evidence="1">The sequence shown here is derived from an EMBL/GenBank/DDBJ whole genome shotgun (WGS) entry which is preliminary data.</text>
</comment>
<accession>A0ABQ7U1D9</accession>
<dbReference type="Proteomes" id="UP000826656">
    <property type="component" value="Unassembled WGS sequence"/>
</dbReference>